<feature type="domain" description="Inhibitor I9" evidence="15">
    <location>
        <begin position="32"/>
        <end position="113"/>
    </location>
</feature>
<dbReference type="InterPro" id="IPR010259">
    <property type="entry name" value="S8pro/Inhibitor_I9"/>
</dbReference>
<organism evidence="17 18">
    <name type="scientific">Lithospermum erythrorhizon</name>
    <name type="common">Purple gromwell</name>
    <name type="synonym">Lithospermum officinale var. erythrorhizon</name>
    <dbReference type="NCBI Taxonomy" id="34254"/>
    <lineage>
        <taxon>Eukaryota</taxon>
        <taxon>Viridiplantae</taxon>
        <taxon>Streptophyta</taxon>
        <taxon>Embryophyta</taxon>
        <taxon>Tracheophyta</taxon>
        <taxon>Spermatophyta</taxon>
        <taxon>Magnoliopsida</taxon>
        <taxon>eudicotyledons</taxon>
        <taxon>Gunneridae</taxon>
        <taxon>Pentapetalae</taxon>
        <taxon>asterids</taxon>
        <taxon>lamiids</taxon>
        <taxon>Boraginales</taxon>
        <taxon>Boraginaceae</taxon>
        <taxon>Boraginoideae</taxon>
        <taxon>Lithospermeae</taxon>
        <taxon>Lithospermum</taxon>
    </lineage>
</organism>
<feature type="active site" description="Charge relay system" evidence="10">
    <location>
        <position position="858"/>
    </location>
</feature>
<feature type="signal peptide" evidence="12">
    <location>
        <begin position="1"/>
        <end position="25"/>
    </location>
</feature>
<comment type="similarity">
    <text evidence="2 10 11">Belongs to the peptidase S8 family.</text>
</comment>
<dbReference type="Gene3D" id="3.50.30.30">
    <property type="match status" value="2"/>
</dbReference>
<gene>
    <name evidence="17" type="ORF">LIER_27687</name>
</gene>
<keyword evidence="6 10" id="KW-0378">Hydrolase</keyword>
<protein>
    <submittedName>
        <fullName evidence="17">Serine protease</fullName>
    </submittedName>
</protein>
<dbReference type="InterPro" id="IPR045051">
    <property type="entry name" value="SBT"/>
</dbReference>
<keyword evidence="18" id="KW-1185">Reference proteome</keyword>
<evidence type="ECO:0000256" key="4">
    <source>
        <dbReference type="ARBA" id="ARBA00022670"/>
    </source>
</evidence>
<dbReference type="GO" id="GO:0006508">
    <property type="term" value="P:proteolysis"/>
    <property type="evidence" value="ECO:0007669"/>
    <property type="project" value="UniProtKB-KW"/>
</dbReference>
<evidence type="ECO:0000259" key="16">
    <source>
        <dbReference type="Pfam" id="PF17766"/>
    </source>
</evidence>
<dbReference type="Proteomes" id="UP001454036">
    <property type="component" value="Unassembled WGS sequence"/>
</dbReference>
<evidence type="ECO:0000256" key="6">
    <source>
        <dbReference type="ARBA" id="ARBA00022801"/>
    </source>
</evidence>
<dbReference type="SUPFAM" id="SSF52743">
    <property type="entry name" value="Subtilisin-like"/>
    <property type="match status" value="2"/>
</dbReference>
<keyword evidence="4 10" id="KW-0645">Protease</keyword>
<evidence type="ECO:0000313" key="18">
    <source>
        <dbReference type="Proteomes" id="UP001454036"/>
    </source>
</evidence>
<dbReference type="GO" id="GO:0004252">
    <property type="term" value="F:serine-type endopeptidase activity"/>
    <property type="evidence" value="ECO:0007669"/>
    <property type="project" value="UniProtKB-UniRule"/>
</dbReference>
<feature type="domain" description="PA" evidence="14">
    <location>
        <begin position="1054"/>
        <end position="1141"/>
    </location>
</feature>
<feature type="chain" id="PRO_5043774863" evidence="12">
    <location>
        <begin position="26"/>
        <end position="1438"/>
    </location>
</feature>
<dbReference type="CDD" id="cd02120">
    <property type="entry name" value="PA_subtilisin_like"/>
    <property type="match status" value="2"/>
</dbReference>
<dbReference type="FunFam" id="3.50.30.30:FF:000005">
    <property type="entry name" value="subtilisin-like protease SBT1.5"/>
    <property type="match status" value="2"/>
</dbReference>
<keyword evidence="3" id="KW-0964">Secreted</keyword>
<evidence type="ECO:0000259" key="13">
    <source>
        <dbReference type="Pfam" id="PF00082"/>
    </source>
</evidence>
<evidence type="ECO:0000256" key="7">
    <source>
        <dbReference type="ARBA" id="ARBA00022825"/>
    </source>
</evidence>
<feature type="domain" description="Subtilisin-like protease fibronectin type-III" evidence="16">
    <location>
        <begin position="1335"/>
        <end position="1432"/>
    </location>
</feature>
<dbReference type="GO" id="GO:0005576">
    <property type="term" value="C:extracellular region"/>
    <property type="evidence" value="ECO:0007669"/>
    <property type="project" value="UniProtKB-SubCell"/>
</dbReference>
<evidence type="ECO:0000256" key="5">
    <source>
        <dbReference type="ARBA" id="ARBA00022729"/>
    </source>
</evidence>
<dbReference type="InterPro" id="IPR000209">
    <property type="entry name" value="Peptidase_S8/S53_dom"/>
</dbReference>
<feature type="active site" description="Charge relay system" evidence="10">
    <location>
        <position position="913"/>
    </location>
</feature>
<evidence type="ECO:0000256" key="9">
    <source>
        <dbReference type="PIRSR" id="PIRSR615500-1"/>
    </source>
</evidence>
<dbReference type="CDD" id="cd04852">
    <property type="entry name" value="Peptidases_S8_3"/>
    <property type="match status" value="2"/>
</dbReference>
<dbReference type="InterPro" id="IPR041469">
    <property type="entry name" value="Subtilisin-like_FN3"/>
</dbReference>
<dbReference type="PROSITE" id="PS00136">
    <property type="entry name" value="SUBTILASE_ASP"/>
    <property type="match status" value="1"/>
</dbReference>
<dbReference type="FunFam" id="2.60.40.2310:FF:000001">
    <property type="entry name" value="Subtilisin-like protease SBT1.5"/>
    <property type="match status" value="1"/>
</dbReference>
<dbReference type="Gene3D" id="3.40.50.200">
    <property type="entry name" value="Peptidase S8/S53 domain"/>
    <property type="match status" value="2"/>
</dbReference>
<keyword evidence="5 12" id="KW-0732">Signal</keyword>
<evidence type="ECO:0000256" key="12">
    <source>
        <dbReference type="SAM" id="SignalP"/>
    </source>
</evidence>
<accession>A0AAV3RIU9</accession>
<feature type="domain" description="Inhibitor I9" evidence="15">
    <location>
        <begin position="777"/>
        <end position="825"/>
    </location>
</feature>
<dbReference type="InterPro" id="IPR036852">
    <property type="entry name" value="Peptidase_S8/S53_dom_sf"/>
</dbReference>
<feature type="active site" description="Charge relay system" evidence="9 10">
    <location>
        <position position="525"/>
    </location>
</feature>
<dbReference type="InterPro" id="IPR003137">
    <property type="entry name" value="PA_domain"/>
</dbReference>
<dbReference type="Pfam" id="PF17766">
    <property type="entry name" value="fn3_6"/>
    <property type="match status" value="2"/>
</dbReference>
<dbReference type="InterPro" id="IPR023827">
    <property type="entry name" value="Peptidase_S8_Asp-AS"/>
</dbReference>
<dbReference type="InterPro" id="IPR034197">
    <property type="entry name" value="Peptidases_S8_3"/>
</dbReference>
<evidence type="ECO:0000259" key="14">
    <source>
        <dbReference type="Pfam" id="PF02225"/>
    </source>
</evidence>
<reference evidence="17 18" key="1">
    <citation type="submission" date="2024-01" db="EMBL/GenBank/DDBJ databases">
        <title>The complete chloroplast genome sequence of Lithospermum erythrorhizon: insights into the phylogenetic relationship among Boraginaceae species and the maternal lineages of purple gromwells.</title>
        <authorList>
            <person name="Okada T."/>
            <person name="Watanabe K."/>
        </authorList>
    </citation>
    <scope>NUCLEOTIDE SEQUENCE [LARGE SCALE GENOMIC DNA]</scope>
</reference>
<evidence type="ECO:0000256" key="11">
    <source>
        <dbReference type="RuleBase" id="RU003355"/>
    </source>
</evidence>
<dbReference type="SUPFAM" id="SSF52025">
    <property type="entry name" value="PA domain"/>
    <property type="match status" value="1"/>
</dbReference>
<feature type="domain" description="PA" evidence="14">
    <location>
        <begin position="358"/>
        <end position="444"/>
    </location>
</feature>
<keyword evidence="8" id="KW-0325">Glycoprotein</keyword>
<sequence>MDYFSLTIFSFTCILILQISQSSVASQSPLETYIVHVDMPANQILTESQDLETWYQSYLPTTLVNSNEESRMVYSYHNVFKGFAAKLTAEEVKDMEKMDGFLSATPQSVYQLHTTHSPSFLGLQKATGLWESSKYGEGIVVCVFDTGIKPDHPSFSDQGMSPPPATWKGECEFNSAACNNKLVGARSFSIGGGTPLDEDGHGTHTAGTAVGNFVSGASVYGLGKGVAAGIAPLAHLAVYKVCTFGCSESDILAGMDKAIDDGCNVLSMSLGAGPRPYYIDNIAIGAYKAMEKGIVVSCSAGNSGPYMATVANEAPWIMTVGASTIDRRFKAIVVLGNKVEFIGESVFQPGDINSSELSLVYPGRNTSISPFCSSSSLNGTDVRKKIVVCLVGGGVSRVGKGRAVKNAGGAAMIIVSSPSYANSTFAEAHVLPAAHVGYADGLKIINYIRSSSTPTASIMFNGTTIGDSRAPVMAAFSSRGPAPISPGLLKPDITAPGMNIVAAWPYSVENITNTKSTFNVLSGTSMSCPHISGVAALLKSVHPDWSPAAIKSAMMTTADVVNLGGNPIEDETFLPADIFATGAGHVNPSRANNPGLIYDLQPEDYIPFLCGLNYTEQQLTSIVQRKVDCSTSIIDTQLNYPSMSVILGSSQQTYTRKVTNVGEASSSYKVYIEQPVGVDVKVNPTTLNFSEGTKTLTYQVTFTRSKSNVKADFAQGSLKWISTKHSSTKHAPSPCNFLVIYTTCSYISIAQQTETGEVKSSLETYIVHVNKPVDQSFESNEESRILHAYRHAISGFAVKLTKEDVKEMEKKDGFISARQQNMYSLKTTHSPSFLGLNMNHGYWQDSNYGEGMIIGLLDTGITSGHPSFGDEDMPPPPSKWKGKCASGIACNNKLIGARNFVNKSEPPIDLYGHGTHTSSTAAGNFVRNANVFGQAKGIASGIAPRAHLAMYKVCLDLCAENVISYSIGGGSKPFSEDSLTIGAFRAAQKGIFVSCAAGNEGPYSSTLSNEAPWVLTVGASTIDRQLRATVVLGNRKEFEGQTAFQPNNFPRKRLPLVYPGAEDDEAVYCGCGSLNNTDVTGKIVVSYNAGNISRIEKGQTVKDAGGAAMILINVEDEGYTTMSDMHVIPASHVSFSAGQKIMAYLSSNSKPKATIKFKGTIVGVQNSPSITHFSSRGPNLASPGILKPDTVGPGLSILAAWPDLKNNTHTKSTFSMDTGTSMACPHLSGVAALLKRSHPDWSPAAIKSAIMTTADTLNRNGNQIMDERKKPANVFALGAGHVYPFSGNDPGLVYDIQPKDYIPYLCGLGYNDTQVRMIVQENVKCSTITSIPEAQLNYPSFSVKLHSGHKVYTRTVTNVGEANSTYGHVINNVPGVDIELSPTQLVFTKVNQKLTYQITFRRKSSTPAASSYVEGAIIWVSEHHGVRSPISVQLEHLK</sequence>
<evidence type="ECO:0000256" key="2">
    <source>
        <dbReference type="ARBA" id="ARBA00011073"/>
    </source>
</evidence>
<dbReference type="PROSITE" id="PS51892">
    <property type="entry name" value="SUBTILASE"/>
    <property type="match status" value="2"/>
</dbReference>
<feature type="active site" description="Charge relay system" evidence="9 10">
    <location>
        <position position="145"/>
    </location>
</feature>
<feature type="active site" description="Charge relay system" evidence="10">
    <location>
        <position position="1221"/>
    </location>
</feature>
<dbReference type="Pfam" id="PF02225">
    <property type="entry name" value="PA"/>
    <property type="match status" value="2"/>
</dbReference>
<dbReference type="Pfam" id="PF05922">
    <property type="entry name" value="Inhibitor_I9"/>
    <property type="match status" value="2"/>
</dbReference>
<comment type="caution">
    <text evidence="17">The sequence shown here is derived from an EMBL/GenBank/DDBJ whole genome shotgun (WGS) entry which is preliminary data.</text>
</comment>
<dbReference type="PANTHER" id="PTHR10795">
    <property type="entry name" value="PROPROTEIN CONVERTASE SUBTILISIN/KEXIN"/>
    <property type="match status" value="1"/>
</dbReference>
<dbReference type="InterPro" id="IPR037045">
    <property type="entry name" value="S8pro/Inhibitor_I9_sf"/>
</dbReference>
<dbReference type="Gene3D" id="2.60.40.2310">
    <property type="match status" value="2"/>
</dbReference>
<evidence type="ECO:0000256" key="3">
    <source>
        <dbReference type="ARBA" id="ARBA00022525"/>
    </source>
</evidence>
<evidence type="ECO:0000256" key="8">
    <source>
        <dbReference type="ARBA" id="ARBA00023180"/>
    </source>
</evidence>
<feature type="domain" description="Subtilisin-like protease fibronectin type-III" evidence="16">
    <location>
        <begin position="637"/>
        <end position="726"/>
    </location>
</feature>
<evidence type="ECO:0000313" key="17">
    <source>
        <dbReference type="EMBL" id="GAA0174252.1"/>
    </source>
</evidence>
<dbReference type="InterPro" id="IPR023828">
    <property type="entry name" value="Peptidase_S8_Ser-AS"/>
</dbReference>
<keyword evidence="7 10" id="KW-0720">Serine protease</keyword>
<dbReference type="Pfam" id="PF00082">
    <property type="entry name" value="Peptidase_S8"/>
    <property type="match status" value="2"/>
</dbReference>
<feature type="domain" description="Peptidase S8/S53" evidence="13">
    <location>
        <begin position="136"/>
        <end position="561"/>
    </location>
</feature>
<dbReference type="InterPro" id="IPR046450">
    <property type="entry name" value="PA_dom_sf"/>
</dbReference>
<dbReference type="PROSITE" id="PS00138">
    <property type="entry name" value="SUBTILASE_SER"/>
    <property type="match status" value="1"/>
</dbReference>
<dbReference type="PRINTS" id="PR00723">
    <property type="entry name" value="SUBTILISIN"/>
</dbReference>
<evidence type="ECO:0000259" key="15">
    <source>
        <dbReference type="Pfam" id="PF05922"/>
    </source>
</evidence>
<feature type="domain" description="Peptidase S8/S53" evidence="13">
    <location>
        <begin position="849"/>
        <end position="1261"/>
    </location>
</feature>
<dbReference type="InterPro" id="IPR015500">
    <property type="entry name" value="Peptidase_S8_subtilisin-rel"/>
</dbReference>
<dbReference type="Gene3D" id="3.30.70.80">
    <property type="entry name" value="Peptidase S8 propeptide/proteinase inhibitor I9"/>
    <property type="match status" value="2"/>
</dbReference>
<evidence type="ECO:0000256" key="10">
    <source>
        <dbReference type="PROSITE-ProRule" id="PRU01240"/>
    </source>
</evidence>
<dbReference type="EMBL" id="BAABME010008989">
    <property type="protein sequence ID" value="GAA0174252.1"/>
    <property type="molecule type" value="Genomic_DNA"/>
</dbReference>
<feature type="active site" description="Charge relay system" evidence="9 10">
    <location>
        <position position="201"/>
    </location>
</feature>
<evidence type="ECO:0000256" key="1">
    <source>
        <dbReference type="ARBA" id="ARBA00004613"/>
    </source>
</evidence>
<comment type="subcellular location">
    <subcellularLocation>
        <location evidence="1">Secreted</location>
    </subcellularLocation>
</comment>
<proteinExistence type="inferred from homology"/>
<name>A0AAV3RIU9_LITER</name>